<name>A0ACB8QEM1_9AGAM</name>
<organism evidence="1 2">
    <name type="scientific">Vararia minispora EC-137</name>
    <dbReference type="NCBI Taxonomy" id="1314806"/>
    <lineage>
        <taxon>Eukaryota</taxon>
        <taxon>Fungi</taxon>
        <taxon>Dikarya</taxon>
        <taxon>Basidiomycota</taxon>
        <taxon>Agaricomycotina</taxon>
        <taxon>Agaricomycetes</taxon>
        <taxon>Russulales</taxon>
        <taxon>Lachnocladiaceae</taxon>
        <taxon>Vararia</taxon>
    </lineage>
</organism>
<dbReference type="EMBL" id="MU273643">
    <property type="protein sequence ID" value="KAI0030025.1"/>
    <property type="molecule type" value="Genomic_DNA"/>
</dbReference>
<gene>
    <name evidence="1" type="ORF">K488DRAFT_88147</name>
</gene>
<dbReference type="Proteomes" id="UP000814128">
    <property type="component" value="Unassembled WGS sequence"/>
</dbReference>
<keyword evidence="2" id="KW-1185">Reference proteome</keyword>
<protein>
    <submittedName>
        <fullName evidence="1">Uncharacterized protein</fullName>
    </submittedName>
</protein>
<reference evidence="1" key="1">
    <citation type="submission" date="2021-02" db="EMBL/GenBank/DDBJ databases">
        <authorList>
            <consortium name="DOE Joint Genome Institute"/>
            <person name="Ahrendt S."/>
            <person name="Looney B.P."/>
            <person name="Miyauchi S."/>
            <person name="Morin E."/>
            <person name="Drula E."/>
            <person name="Courty P.E."/>
            <person name="Chicoki N."/>
            <person name="Fauchery L."/>
            <person name="Kohler A."/>
            <person name="Kuo A."/>
            <person name="Labutti K."/>
            <person name="Pangilinan J."/>
            <person name="Lipzen A."/>
            <person name="Riley R."/>
            <person name="Andreopoulos W."/>
            <person name="He G."/>
            <person name="Johnson J."/>
            <person name="Barry K.W."/>
            <person name="Grigoriev I.V."/>
            <person name="Nagy L."/>
            <person name="Hibbett D."/>
            <person name="Henrissat B."/>
            <person name="Matheny P.B."/>
            <person name="Labbe J."/>
            <person name="Martin F."/>
        </authorList>
    </citation>
    <scope>NUCLEOTIDE SEQUENCE</scope>
    <source>
        <strain evidence="1">EC-137</strain>
    </source>
</reference>
<reference evidence="1" key="2">
    <citation type="journal article" date="2022" name="New Phytol.">
        <title>Evolutionary transition to the ectomycorrhizal habit in the genomes of a hyperdiverse lineage of mushroom-forming fungi.</title>
        <authorList>
            <person name="Looney B."/>
            <person name="Miyauchi S."/>
            <person name="Morin E."/>
            <person name="Drula E."/>
            <person name="Courty P.E."/>
            <person name="Kohler A."/>
            <person name="Kuo A."/>
            <person name="LaButti K."/>
            <person name="Pangilinan J."/>
            <person name="Lipzen A."/>
            <person name="Riley R."/>
            <person name="Andreopoulos W."/>
            <person name="He G."/>
            <person name="Johnson J."/>
            <person name="Nolan M."/>
            <person name="Tritt A."/>
            <person name="Barry K.W."/>
            <person name="Grigoriev I.V."/>
            <person name="Nagy L.G."/>
            <person name="Hibbett D."/>
            <person name="Henrissat B."/>
            <person name="Matheny P.B."/>
            <person name="Labbe J."/>
            <person name="Martin F.M."/>
        </authorList>
    </citation>
    <scope>NUCLEOTIDE SEQUENCE</scope>
    <source>
        <strain evidence="1">EC-137</strain>
    </source>
</reference>
<accession>A0ACB8QEM1</accession>
<comment type="caution">
    <text evidence="1">The sequence shown here is derived from an EMBL/GenBank/DDBJ whole genome shotgun (WGS) entry which is preliminary data.</text>
</comment>
<sequence length="582" mass="61464">MHDHRPSPSSLDNRASASSSSQPIALPSHHPQDVHMASPSSFAGGHFNPASYTRALFGGSPISWRASFGANHVYPGSSPGAQLFGSFDPSSAKLSSSIESDRAVFLSSQDELCRNYTCCGLNLPDLHALVEHFEEAHVLVLDPSQSHNSSLLPNALPHMHAVYAQQLQPQHQLAHPQVPTQQLSAPVQHPSAYYPSVPAPAVASFDPADDMELDVEASPASSSASSPPHTPPYVPAIQTQIPYVPPPYSTLSSQPSSACPSPVSAFDTTAVLPSRTKQAFNAYPAFSAIHDGVEPQPELAVAPAMLFGNSQQHQQGTTQGVRQQHQAALAAAAQPQLNAAVTAAASRAKPSSGSSRSAAPSAAPSPPSSSASTPAPGSPAGKETPRASTTLSRPASSLLLSKPFRCPKPGCSKSYKQANGLKYHMTHGSCSFAPPKDLQALQALLAEKGLDGTGTLSESDAREVEREAEQRLRPFACAVGDCTRRYKNMNGLRYHYQHSGEHGAEGLRLLASGQHECLQHHTGRGGKPRAGSTQVTVSQASPAPTPAPSPTQGGQQWYGQQYAWQQQQAQQQQHPAQPAVHI</sequence>
<proteinExistence type="predicted"/>
<evidence type="ECO:0000313" key="2">
    <source>
        <dbReference type="Proteomes" id="UP000814128"/>
    </source>
</evidence>
<evidence type="ECO:0000313" key="1">
    <source>
        <dbReference type="EMBL" id="KAI0030025.1"/>
    </source>
</evidence>